<dbReference type="EMBL" id="HE796683">
    <property type="protein sequence ID" value="CCG99532.1"/>
    <property type="molecule type" value="Genomic_DNA"/>
</dbReference>
<dbReference type="Gene3D" id="1.25.40.390">
    <property type="match status" value="1"/>
</dbReference>
<sequence length="519" mass="56728">MQLASRRRHVRMVSRFRLASNSLTIMLRKLKYIAALTAVLTLNSCGSDYLDINKNPNDAVSSTPELVLSAALNATAGLLTHNQVGHFWAGHWSPSGSVSGFNPEKTYDLPSNFSTGIWTSSYDNLADYDYIEKAATTSKQPAFIGIAKVMKAYVFQRLVDTYGNVPYTEALKGTAILRPKYDDAQSIYDALVADLDVAVTNLKTPIASDNPSPGGADIVFAGNMSKWLRFANTLKLRLLLRQTNIASKESAIKSGIAKAVSDGGFLGADENALSTPGYLKSTGKQNPFWENYGFTVSNTLSGNHDFYTNADFFITYLVSNNDPRLSRFATPATDAQYRGQYRGVPFGEGSDPYLYAKTAGFGPAILKGFDQPQVLMQSAESFFLQAEAAFRGYTSGNAQTLFENGITESFKFLGVTDAAKTAATYYSDPVSGRNYAASTNKLEAIITQKWVALGAFGGFEAWTEYRRTGFPKVPLSTRAVGTKPVARLLYPQQEQGTNQANVLAQGTISQFDTKIFWMK</sequence>
<accession>I0K5X9</accession>
<reference evidence="1 2" key="1">
    <citation type="journal article" date="2012" name="J. Bacteriol.">
        <title>Genome Sequence of Fibrella aestuarina BUZ 2T, a Filamentous Marine Bacterium.</title>
        <authorList>
            <person name="Filippini M."/>
            <person name="Qi W."/>
            <person name="Blom J."/>
            <person name="Goesmann A."/>
            <person name="Smits T.H."/>
            <person name="Bagheri H.C."/>
        </authorList>
    </citation>
    <scope>NUCLEOTIDE SEQUENCE [LARGE SCALE GENOMIC DNA]</scope>
    <source>
        <strain evidence="2">BUZ 2T</strain>
    </source>
</reference>
<dbReference type="Proteomes" id="UP000011058">
    <property type="component" value="Chromosome"/>
</dbReference>
<evidence type="ECO:0000313" key="2">
    <source>
        <dbReference type="Proteomes" id="UP000011058"/>
    </source>
</evidence>
<dbReference type="InterPro" id="IPR041662">
    <property type="entry name" value="SusD-like_2"/>
</dbReference>
<organism evidence="1 2">
    <name type="scientific">Fibrella aestuarina BUZ 2</name>
    <dbReference type="NCBI Taxonomy" id="1166018"/>
    <lineage>
        <taxon>Bacteria</taxon>
        <taxon>Pseudomonadati</taxon>
        <taxon>Bacteroidota</taxon>
        <taxon>Cytophagia</taxon>
        <taxon>Cytophagales</taxon>
        <taxon>Spirosomataceae</taxon>
        <taxon>Fibrella</taxon>
    </lineage>
</organism>
<dbReference type="SUPFAM" id="SSF48452">
    <property type="entry name" value="TPR-like"/>
    <property type="match status" value="1"/>
</dbReference>
<protein>
    <recommendedName>
        <fullName evidence="3">SusD/RagB family nutrient-binding outer membrane lipoprotein</fullName>
    </recommendedName>
</protein>
<dbReference type="InterPro" id="IPR011990">
    <property type="entry name" value="TPR-like_helical_dom_sf"/>
</dbReference>
<dbReference type="Pfam" id="PF12771">
    <property type="entry name" value="SusD-like_2"/>
    <property type="match status" value="1"/>
</dbReference>
<dbReference type="AlphaFoldDB" id="I0K5X9"/>
<dbReference type="STRING" id="1166018.FAES_1522"/>
<dbReference type="PATRIC" id="fig|1166018.3.peg.3255"/>
<dbReference type="eggNOG" id="COG4198">
    <property type="taxonomic scope" value="Bacteria"/>
</dbReference>
<gene>
    <name evidence="1" type="ORF">FAES_1522</name>
</gene>
<evidence type="ECO:0008006" key="3">
    <source>
        <dbReference type="Google" id="ProtNLM"/>
    </source>
</evidence>
<dbReference type="HOGENOM" id="CLU_025928_1_0_10"/>
<dbReference type="KEGG" id="fae:FAES_1522"/>
<proteinExistence type="predicted"/>
<name>I0K5X9_9BACT</name>
<keyword evidence="2" id="KW-1185">Reference proteome</keyword>
<evidence type="ECO:0000313" key="1">
    <source>
        <dbReference type="EMBL" id="CCG99532.1"/>
    </source>
</evidence>